<organism evidence="2 3">
    <name type="scientific">Nostoc minutum NIES-26</name>
    <dbReference type="NCBI Taxonomy" id="1844469"/>
    <lineage>
        <taxon>Bacteria</taxon>
        <taxon>Bacillati</taxon>
        <taxon>Cyanobacteriota</taxon>
        <taxon>Cyanophyceae</taxon>
        <taxon>Nostocales</taxon>
        <taxon>Nostocaceae</taxon>
        <taxon>Nostoc</taxon>
    </lineage>
</organism>
<protein>
    <submittedName>
        <fullName evidence="2">Uncharacterized protein</fullName>
    </submittedName>
</protein>
<comment type="caution">
    <text evidence="2">The sequence shown here is derived from an EMBL/GenBank/DDBJ whole genome shotgun (WGS) entry which is preliminary data.</text>
</comment>
<gene>
    <name evidence="2" type="ORF">A6770_31315</name>
</gene>
<accession>A0A367Q8U9</accession>
<dbReference type="Proteomes" id="UP000252107">
    <property type="component" value="Unassembled WGS sequence"/>
</dbReference>
<reference evidence="2" key="1">
    <citation type="submission" date="2016-04" db="EMBL/GenBank/DDBJ databases">
        <authorList>
            <person name="Tabuchi Yagui T.R."/>
        </authorList>
    </citation>
    <scope>NUCLEOTIDE SEQUENCE [LARGE SCALE GENOMIC DNA]</scope>
    <source>
        <strain evidence="2">NIES-26</strain>
    </source>
</reference>
<proteinExistence type="predicted"/>
<keyword evidence="1" id="KW-0732">Signal</keyword>
<feature type="signal peptide" evidence="1">
    <location>
        <begin position="1"/>
        <end position="21"/>
    </location>
</feature>
<evidence type="ECO:0000256" key="1">
    <source>
        <dbReference type="SAM" id="SignalP"/>
    </source>
</evidence>
<evidence type="ECO:0000313" key="2">
    <source>
        <dbReference type="EMBL" id="RCJ20598.1"/>
    </source>
</evidence>
<name>A0A367Q8U9_9NOSO</name>
<dbReference type="EMBL" id="LXQD01000335">
    <property type="protein sequence ID" value="RCJ20598.1"/>
    <property type="molecule type" value="Genomic_DNA"/>
</dbReference>
<evidence type="ECO:0000313" key="3">
    <source>
        <dbReference type="Proteomes" id="UP000252107"/>
    </source>
</evidence>
<dbReference type="AlphaFoldDB" id="A0A367Q8U9"/>
<sequence length="194" mass="21242">MKKLIAGITAFGLSITSPAIANAKQIVTPIVSDNNSNSLINEDSNISNASLSYSLNNEQLIAQSVARLNFSWRTAHSLELTAVGINFIMTANTPDFAALVLLLLSGHDVYLVRVRLENTGNVPLRVYPQYIRAYYGNKSTSVIPIADNRFLQPDILEPGYYIDKPVIFIAPYGLNLLKDVGMGYGANSIQVTYD</sequence>
<feature type="chain" id="PRO_5016662206" evidence="1">
    <location>
        <begin position="22"/>
        <end position="194"/>
    </location>
</feature>
<keyword evidence="3" id="KW-1185">Reference proteome</keyword>